<feature type="transmembrane region" description="Helical" evidence="11">
    <location>
        <begin position="284"/>
        <end position="308"/>
    </location>
</feature>
<dbReference type="InterPro" id="IPR020846">
    <property type="entry name" value="MFS_dom"/>
</dbReference>
<evidence type="ECO:0000313" key="14">
    <source>
        <dbReference type="Proteomes" id="UP000295252"/>
    </source>
</evidence>
<dbReference type="Pfam" id="PF00083">
    <property type="entry name" value="Sugar_tr"/>
    <property type="match status" value="1"/>
</dbReference>
<dbReference type="GO" id="GO:0015293">
    <property type="term" value="F:symporter activity"/>
    <property type="evidence" value="ECO:0007669"/>
    <property type="project" value="UniProtKB-KW"/>
</dbReference>
<dbReference type="PhylomeDB" id="A0A068TKP8"/>
<sequence length="508" mass="55455">MAVGLAITSDGGNYNGRMTPFVVLSCMMAAMGGVIFGYDIGISGGVTSMEPFLKKFFPDVYAKMKEDTKTSNYCKFDSQLLTLFTSSLYLAGLVASFCASSLTRAFGRKASILTGGAAFLSGAALGGAAYNVYMIIFGRILLGIGVGFANQAVPLYLSEMAPAKFRGAINNSFQLSIGIGILIANLINYGTEKIKDGRGWRISLALAAVPAFILTLGALFLPETPNSILQHSNNHEKAKRILQRVRGTEDVQAEFDDLIKAGEISKTIKHPFKNIIQRRYRPQLVMSVAIPFFQQVTGINVIAFYAPILFRTIGLKESASLMSAAVTGSVGICTTFISMLVVDKVGRRFLLINGGICMFVMQILVGGVMAAKLGDHGGLSKGHAFLVLVLICLYVAGFGLSWGPLGWLIPSEIFPLEIRSAGQSINVAVNFLFTFIVGQTFLSMLCHFKYGLFFFFGGWVALMTAFVYLLLPETKNVPIEQMERVWRKHWFWNKIVEVDNEVINKTEA</sequence>
<dbReference type="PANTHER" id="PTHR23500:SF30">
    <property type="entry name" value="SUGAR TRANSPORT PROTEIN 3"/>
    <property type="match status" value="1"/>
</dbReference>
<dbReference type="FunCoup" id="A0A068TKP8">
    <property type="interactions" value="108"/>
</dbReference>
<dbReference type="EMBL" id="HG739085">
    <property type="protein sequence ID" value="CDO96746.1"/>
    <property type="molecule type" value="Genomic_DNA"/>
</dbReference>
<dbReference type="InterPro" id="IPR044778">
    <property type="entry name" value="MFS_STP/MST-like_plant"/>
</dbReference>
<feature type="transmembrane region" description="Helical" evidence="11">
    <location>
        <begin position="80"/>
        <end position="99"/>
    </location>
</feature>
<protein>
    <recommendedName>
        <fullName evidence="12">Major facilitator superfamily (MFS) profile domain-containing protein</fullName>
    </recommendedName>
</protein>
<proteinExistence type="inferred from homology"/>
<evidence type="ECO:0000256" key="6">
    <source>
        <dbReference type="ARBA" id="ARBA00022847"/>
    </source>
</evidence>
<comment type="similarity">
    <text evidence="9">Belongs to the major facilitator superfamily. Phosphate:H(+) symporter (TC 2.A.1.9) family.</text>
</comment>
<evidence type="ECO:0000259" key="12">
    <source>
        <dbReference type="PROSITE" id="PS50850"/>
    </source>
</evidence>
<dbReference type="GO" id="GO:0015145">
    <property type="term" value="F:monosaccharide transmembrane transporter activity"/>
    <property type="evidence" value="ECO:0007669"/>
    <property type="project" value="InterPro"/>
</dbReference>
<accession>A0A068TKP8</accession>
<feature type="transmembrane region" description="Helical" evidence="11">
    <location>
        <begin position="21"/>
        <end position="42"/>
    </location>
</feature>
<comment type="similarity">
    <text evidence="2 10">Belongs to the major facilitator superfamily. Sugar transporter (TC 2.A.1.1) family.</text>
</comment>
<evidence type="ECO:0000256" key="9">
    <source>
        <dbReference type="ARBA" id="ARBA00044504"/>
    </source>
</evidence>
<organism evidence="13 14">
    <name type="scientific">Coffea canephora</name>
    <name type="common">Robusta coffee</name>
    <dbReference type="NCBI Taxonomy" id="49390"/>
    <lineage>
        <taxon>Eukaryota</taxon>
        <taxon>Viridiplantae</taxon>
        <taxon>Streptophyta</taxon>
        <taxon>Embryophyta</taxon>
        <taxon>Tracheophyta</taxon>
        <taxon>Spermatophyta</taxon>
        <taxon>Magnoliopsida</taxon>
        <taxon>eudicotyledons</taxon>
        <taxon>Gunneridae</taxon>
        <taxon>Pentapetalae</taxon>
        <taxon>asterids</taxon>
        <taxon>lamiids</taxon>
        <taxon>Gentianales</taxon>
        <taxon>Rubiaceae</taxon>
        <taxon>Ixoroideae</taxon>
        <taxon>Gardenieae complex</taxon>
        <taxon>Bertiereae - Coffeeae clade</taxon>
        <taxon>Coffeeae</taxon>
        <taxon>Coffea</taxon>
    </lineage>
</organism>
<keyword evidence="4" id="KW-0762">Sugar transport</keyword>
<dbReference type="PANTHER" id="PTHR23500">
    <property type="entry name" value="SOLUTE CARRIER FAMILY 2, FACILITATED GLUCOSE TRANSPORTER"/>
    <property type="match status" value="1"/>
</dbReference>
<dbReference type="InterPro" id="IPR045262">
    <property type="entry name" value="STP/PLT_plant"/>
</dbReference>
<feature type="transmembrane region" description="Helical" evidence="11">
    <location>
        <begin position="320"/>
        <end position="342"/>
    </location>
</feature>
<feature type="transmembrane region" description="Helical" evidence="11">
    <location>
        <begin position="450"/>
        <end position="471"/>
    </location>
</feature>
<evidence type="ECO:0000256" key="8">
    <source>
        <dbReference type="ARBA" id="ARBA00023136"/>
    </source>
</evidence>
<evidence type="ECO:0000256" key="2">
    <source>
        <dbReference type="ARBA" id="ARBA00010992"/>
    </source>
</evidence>
<dbReference type="AlphaFoldDB" id="A0A068TKP8"/>
<dbReference type="PROSITE" id="PS00216">
    <property type="entry name" value="SUGAR_TRANSPORT_1"/>
    <property type="match status" value="1"/>
</dbReference>
<dbReference type="OMA" id="QAECCKA"/>
<evidence type="ECO:0000256" key="5">
    <source>
        <dbReference type="ARBA" id="ARBA00022692"/>
    </source>
</evidence>
<keyword evidence="3 10" id="KW-0813">Transport</keyword>
<dbReference type="Gramene" id="CDO96746">
    <property type="protein sequence ID" value="CDO96746"/>
    <property type="gene ID" value="GSCOC_T00013861001"/>
</dbReference>
<feature type="transmembrane region" description="Helical" evidence="11">
    <location>
        <begin position="425"/>
        <end position="444"/>
    </location>
</feature>
<dbReference type="InterPro" id="IPR005828">
    <property type="entry name" value="MFS_sugar_transport-like"/>
</dbReference>
<name>A0A068TKP8_COFCA</name>
<dbReference type="NCBIfam" id="TIGR00879">
    <property type="entry name" value="SP"/>
    <property type="match status" value="1"/>
</dbReference>
<evidence type="ECO:0000256" key="1">
    <source>
        <dbReference type="ARBA" id="ARBA00004141"/>
    </source>
</evidence>
<dbReference type="CDD" id="cd17361">
    <property type="entry name" value="MFS_STP"/>
    <property type="match status" value="1"/>
</dbReference>
<gene>
    <name evidence="13" type="ORF">GSCOC_T00013861001</name>
</gene>
<evidence type="ECO:0000256" key="4">
    <source>
        <dbReference type="ARBA" id="ARBA00022597"/>
    </source>
</evidence>
<feature type="transmembrane region" description="Helical" evidence="11">
    <location>
        <begin position="169"/>
        <end position="187"/>
    </location>
</feature>
<keyword evidence="7 11" id="KW-1133">Transmembrane helix</keyword>
<feature type="transmembrane region" description="Helical" evidence="11">
    <location>
        <begin position="111"/>
        <end position="130"/>
    </location>
</feature>
<reference evidence="14" key="1">
    <citation type="journal article" date="2014" name="Science">
        <title>The coffee genome provides insight into the convergent evolution of caffeine biosynthesis.</title>
        <authorList>
            <person name="Denoeud F."/>
            <person name="Carretero-Paulet L."/>
            <person name="Dereeper A."/>
            <person name="Droc G."/>
            <person name="Guyot R."/>
            <person name="Pietrella M."/>
            <person name="Zheng C."/>
            <person name="Alberti A."/>
            <person name="Anthony F."/>
            <person name="Aprea G."/>
            <person name="Aury J.M."/>
            <person name="Bento P."/>
            <person name="Bernard M."/>
            <person name="Bocs S."/>
            <person name="Campa C."/>
            <person name="Cenci A."/>
            <person name="Combes M.C."/>
            <person name="Crouzillat D."/>
            <person name="Da Silva C."/>
            <person name="Daddiego L."/>
            <person name="De Bellis F."/>
            <person name="Dussert S."/>
            <person name="Garsmeur O."/>
            <person name="Gayraud T."/>
            <person name="Guignon V."/>
            <person name="Jahn K."/>
            <person name="Jamilloux V."/>
            <person name="Joet T."/>
            <person name="Labadie K."/>
            <person name="Lan T."/>
            <person name="Leclercq J."/>
            <person name="Lepelley M."/>
            <person name="Leroy T."/>
            <person name="Li L.T."/>
            <person name="Librado P."/>
            <person name="Lopez L."/>
            <person name="Munoz A."/>
            <person name="Noel B."/>
            <person name="Pallavicini A."/>
            <person name="Perrotta G."/>
            <person name="Poncet V."/>
            <person name="Pot D."/>
            <person name="Priyono X."/>
            <person name="Rigoreau M."/>
            <person name="Rouard M."/>
            <person name="Rozas J."/>
            <person name="Tranchant-Dubreuil C."/>
            <person name="VanBuren R."/>
            <person name="Zhang Q."/>
            <person name="Andrade A.C."/>
            <person name="Argout X."/>
            <person name="Bertrand B."/>
            <person name="de Kochko A."/>
            <person name="Graziosi G."/>
            <person name="Henry R.J."/>
            <person name="Jayarama X."/>
            <person name="Ming R."/>
            <person name="Nagai C."/>
            <person name="Rounsley S."/>
            <person name="Sankoff D."/>
            <person name="Giuliano G."/>
            <person name="Albert V.A."/>
            <person name="Wincker P."/>
            <person name="Lashermes P."/>
        </authorList>
    </citation>
    <scope>NUCLEOTIDE SEQUENCE [LARGE SCALE GENOMIC DNA]</scope>
    <source>
        <strain evidence="14">cv. DH200-94</strain>
    </source>
</reference>
<dbReference type="InParanoid" id="A0A068TKP8"/>
<evidence type="ECO:0000256" key="7">
    <source>
        <dbReference type="ARBA" id="ARBA00022989"/>
    </source>
</evidence>
<evidence type="ECO:0000256" key="10">
    <source>
        <dbReference type="RuleBase" id="RU003346"/>
    </source>
</evidence>
<keyword evidence="6" id="KW-0769">Symport</keyword>
<dbReference type="PROSITE" id="PS00217">
    <property type="entry name" value="SUGAR_TRANSPORT_2"/>
    <property type="match status" value="1"/>
</dbReference>
<dbReference type="InterPro" id="IPR003663">
    <property type="entry name" value="Sugar/inositol_transpt"/>
</dbReference>
<dbReference type="InterPro" id="IPR036259">
    <property type="entry name" value="MFS_trans_sf"/>
</dbReference>
<comment type="subcellular location">
    <subcellularLocation>
        <location evidence="1">Membrane</location>
        <topology evidence="1">Multi-pass membrane protein</topology>
    </subcellularLocation>
</comment>
<feature type="transmembrane region" description="Helical" evidence="11">
    <location>
        <begin position="199"/>
        <end position="221"/>
    </location>
</feature>
<dbReference type="Proteomes" id="UP000295252">
    <property type="component" value="Chromosome IV"/>
</dbReference>
<evidence type="ECO:0000256" key="3">
    <source>
        <dbReference type="ARBA" id="ARBA00022448"/>
    </source>
</evidence>
<dbReference type="PROSITE" id="PS50850">
    <property type="entry name" value="MFS"/>
    <property type="match status" value="1"/>
</dbReference>
<feature type="domain" description="Major facilitator superfamily (MFS) profile" evidence="12">
    <location>
        <begin position="25"/>
        <end position="475"/>
    </location>
</feature>
<dbReference type="Gene3D" id="1.20.1250.20">
    <property type="entry name" value="MFS general substrate transporter like domains"/>
    <property type="match status" value="1"/>
</dbReference>
<dbReference type="SUPFAM" id="SSF103473">
    <property type="entry name" value="MFS general substrate transporter"/>
    <property type="match status" value="1"/>
</dbReference>
<keyword evidence="8 11" id="KW-0472">Membrane</keyword>
<dbReference type="FunFam" id="1.20.1250.20:FF:000002">
    <property type="entry name" value="Sugar transport protein 13"/>
    <property type="match status" value="1"/>
</dbReference>
<dbReference type="STRING" id="49390.A0A068TKP8"/>
<evidence type="ECO:0000313" key="13">
    <source>
        <dbReference type="EMBL" id="CDO96746.1"/>
    </source>
</evidence>
<keyword evidence="5 11" id="KW-0812">Transmembrane</keyword>
<feature type="transmembrane region" description="Helical" evidence="11">
    <location>
        <begin position="383"/>
        <end position="405"/>
    </location>
</feature>
<feature type="transmembrane region" description="Helical" evidence="11">
    <location>
        <begin position="349"/>
        <end position="371"/>
    </location>
</feature>
<dbReference type="PRINTS" id="PR00171">
    <property type="entry name" value="SUGRTRNSPORT"/>
</dbReference>
<feature type="transmembrane region" description="Helical" evidence="11">
    <location>
        <begin position="136"/>
        <end position="157"/>
    </location>
</feature>
<dbReference type="GO" id="GO:0016020">
    <property type="term" value="C:membrane"/>
    <property type="evidence" value="ECO:0007669"/>
    <property type="project" value="UniProtKB-SubCell"/>
</dbReference>
<keyword evidence="14" id="KW-1185">Reference proteome</keyword>
<dbReference type="OrthoDB" id="5296287at2759"/>
<dbReference type="InterPro" id="IPR005829">
    <property type="entry name" value="Sugar_transporter_CS"/>
</dbReference>
<evidence type="ECO:0000256" key="11">
    <source>
        <dbReference type="SAM" id="Phobius"/>
    </source>
</evidence>